<keyword evidence="2" id="KW-0479">Metal-binding</keyword>
<protein>
    <submittedName>
        <fullName evidence="6">GFA family protein</fullName>
    </submittedName>
</protein>
<dbReference type="Proteomes" id="UP001169760">
    <property type="component" value="Unassembled WGS sequence"/>
</dbReference>
<dbReference type="GO" id="GO:0016846">
    <property type="term" value="F:carbon-sulfur lyase activity"/>
    <property type="evidence" value="ECO:0007669"/>
    <property type="project" value="InterPro"/>
</dbReference>
<keyword evidence="3" id="KW-0862">Zinc</keyword>
<dbReference type="PANTHER" id="PTHR33337">
    <property type="entry name" value="GFA DOMAIN-CONTAINING PROTEIN"/>
    <property type="match status" value="1"/>
</dbReference>
<proteinExistence type="inferred from homology"/>
<evidence type="ECO:0000256" key="1">
    <source>
        <dbReference type="ARBA" id="ARBA00005495"/>
    </source>
</evidence>
<dbReference type="AlphaFoldDB" id="A0AAW7X785"/>
<dbReference type="InterPro" id="IPR011057">
    <property type="entry name" value="Mss4-like_sf"/>
</dbReference>
<dbReference type="PANTHER" id="PTHR33337:SF40">
    <property type="entry name" value="CENP-V_GFA DOMAIN-CONTAINING PROTEIN-RELATED"/>
    <property type="match status" value="1"/>
</dbReference>
<dbReference type="EMBL" id="JAUOPB010000009">
    <property type="protein sequence ID" value="MDO6423467.1"/>
    <property type="molecule type" value="Genomic_DNA"/>
</dbReference>
<dbReference type="RefSeq" id="WP_303493134.1">
    <property type="nucleotide sequence ID" value="NZ_JAUOPB010000009.1"/>
</dbReference>
<dbReference type="SUPFAM" id="SSF51316">
    <property type="entry name" value="Mss4-like"/>
    <property type="match status" value="1"/>
</dbReference>
<dbReference type="GO" id="GO:0046872">
    <property type="term" value="F:metal ion binding"/>
    <property type="evidence" value="ECO:0007669"/>
    <property type="project" value="UniProtKB-KW"/>
</dbReference>
<dbReference type="InterPro" id="IPR006913">
    <property type="entry name" value="CENP-V/GFA"/>
</dbReference>
<evidence type="ECO:0000256" key="4">
    <source>
        <dbReference type="ARBA" id="ARBA00023239"/>
    </source>
</evidence>
<evidence type="ECO:0000313" key="7">
    <source>
        <dbReference type="Proteomes" id="UP001169760"/>
    </source>
</evidence>
<dbReference type="Pfam" id="PF04828">
    <property type="entry name" value="GFA"/>
    <property type="match status" value="1"/>
</dbReference>
<evidence type="ECO:0000256" key="2">
    <source>
        <dbReference type="ARBA" id="ARBA00022723"/>
    </source>
</evidence>
<dbReference type="PROSITE" id="PS51891">
    <property type="entry name" value="CENP_V_GFA"/>
    <property type="match status" value="1"/>
</dbReference>
<feature type="domain" description="CENP-V/GFA" evidence="5">
    <location>
        <begin position="1"/>
        <end position="132"/>
    </location>
</feature>
<accession>A0AAW7X785</accession>
<organism evidence="6 7">
    <name type="scientific">Saccharophagus degradans</name>
    <dbReference type="NCBI Taxonomy" id="86304"/>
    <lineage>
        <taxon>Bacteria</taxon>
        <taxon>Pseudomonadati</taxon>
        <taxon>Pseudomonadota</taxon>
        <taxon>Gammaproteobacteria</taxon>
        <taxon>Cellvibrionales</taxon>
        <taxon>Cellvibrionaceae</taxon>
        <taxon>Saccharophagus</taxon>
    </lineage>
</organism>
<comment type="caution">
    <text evidence="6">The sequence shown here is derived from an EMBL/GenBank/DDBJ whole genome shotgun (WGS) entry which is preliminary data.</text>
</comment>
<gene>
    <name evidence="6" type="ORF">Q4521_13385</name>
</gene>
<dbReference type="Gene3D" id="3.90.1590.10">
    <property type="entry name" value="glutathione-dependent formaldehyde- activating enzyme (gfa)"/>
    <property type="match status" value="1"/>
</dbReference>
<evidence type="ECO:0000313" key="6">
    <source>
        <dbReference type="EMBL" id="MDO6423467.1"/>
    </source>
</evidence>
<name>A0AAW7X785_9GAMM</name>
<reference evidence="6" key="1">
    <citation type="submission" date="2023-07" db="EMBL/GenBank/DDBJ databases">
        <title>Genome content predicts the carbon catabolic preferences of heterotrophic bacteria.</title>
        <authorList>
            <person name="Gralka M."/>
        </authorList>
    </citation>
    <scope>NUCLEOTIDE SEQUENCE</scope>
    <source>
        <strain evidence="6">I3M17_2</strain>
    </source>
</reference>
<comment type="similarity">
    <text evidence="1">Belongs to the Gfa family.</text>
</comment>
<evidence type="ECO:0000259" key="5">
    <source>
        <dbReference type="PROSITE" id="PS51891"/>
    </source>
</evidence>
<keyword evidence="4" id="KW-0456">Lyase</keyword>
<evidence type="ECO:0000256" key="3">
    <source>
        <dbReference type="ARBA" id="ARBA00022833"/>
    </source>
</evidence>
<sequence>MLARCLCKAIEFEFEPKHNTAINCHCSMCRQSHGAAYATQLFASKASLRFIKGQEKLTEYPSSPMGLRVFCSVCGSRLMNYAKAHSDYMSVALAAVVDAPNIHPCANAFYANRVQWCDPTQNLTHYDALPDDIGKYF</sequence>